<evidence type="ECO:0000313" key="8">
    <source>
        <dbReference type="Proteomes" id="UP000695022"/>
    </source>
</evidence>
<dbReference type="SUPFAM" id="SSF143791">
    <property type="entry name" value="DUSP-like"/>
    <property type="match status" value="1"/>
</dbReference>
<dbReference type="SMART" id="SM00695">
    <property type="entry name" value="DUSP"/>
    <property type="match status" value="1"/>
</dbReference>
<dbReference type="EC" id="3.4.19.12" evidence="2"/>
<keyword evidence="8" id="KW-1185">Reference proteome</keyword>
<feature type="domain" description="EF-hand" evidence="5">
    <location>
        <begin position="158"/>
        <end position="193"/>
    </location>
</feature>
<dbReference type="PROSITE" id="PS51283">
    <property type="entry name" value="DUSP"/>
    <property type="match status" value="1"/>
</dbReference>
<feature type="domain" description="USP" evidence="6">
    <location>
        <begin position="660"/>
        <end position="1042"/>
    </location>
</feature>
<evidence type="ECO:0000259" key="5">
    <source>
        <dbReference type="PROSITE" id="PS50222"/>
    </source>
</evidence>
<dbReference type="InterPro" id="IPR018247">
    <property type="entry name" value="EF_Hand_1_Ca_BS"/>
</dbReference>
<dbReference type="GeneID" id="106814875"/>
<dbReference type="PANTHER" id="PTHR21646">
    <property type="entry name" value="UBIQUITIN CARBOXYL-TERMINAL HYDROLASE"/>
    <property type="match status" value="1"/>
</dbReference>
<dbReference type="RefSeq" id="XP_014674736.1">
    <property type="nucleotide sequence ID" value="XM_014819250.1"/>
</dbReference>
<accession>A0ABM1ERB5</accession>
<dbReference type="InterPro" id="IPR028135">
    <property type="entry name" value="Ub_USP-typ"/>
</dbReference>
<evidence type="ECO:0000259" key="7">
    <source>
        <dbReference type="PROSITE" id="PS51283"/>
    </source>
</evidence>
<dbReference type="PROSITE" id="PS00018">
    <property type="entry name" value="EF_HAND_1"/>
    <property type="match status" value="1"/>
</dbReference>
<dbReference type="Gene3D" id="3.30.2230.10">
    <property type="entry name" value="DUSP-like"/>
    <property type="match status" value="1"/>
</dbReference>
<proteinExistence type="predicted"/>
<dbReference type="Gene3D" id="3.10.20.90">
    <property type="entry name" value="Phosphatidylinositol 3-kinase Catalytic Subunit, Chain A, domain 1"/>
    <property type="match status" value="1"/>
</dbReference>
<evidence type="ECO:0000256" key="1">
    <source>
        <dbReference type="ARBA" id="ARBA00000707"/>
    </source>
</evidence>
<dbReference type="Gene3D" id="3.90.70.10">
    <property type="entry name" value="Cysteine proteinases"/>
    <property type="match status" value="2"/>
</dbReference>
<gene>
    <name evidence="9" type="primary">LOC106814875</name>
</gene>
<sequence>MGAKDSKPCCITYEDAVKQVTASEFKRLQDAFKRASTLSGYMTQQTFVREVMGDGVPPKLAETASLNNEKVSYEDFHEWLQLHEDATAVTRWLLKEPTSVALTNDSETPTFYQTLAGVTHLEELDIIELEKRYWLLKGNSKTGKFDLDTFTPLVSPPVPSSVCKGFFDAFDENRDNHIDFKEMACGISACCRGPELERHKFCFKIFDADQANRLSRQQLVDMLSAMMAVEQESPYAEMPAGTEANASALADELLREYDANNGAYLSREDYLVWTLHRQLPNAFLRLLFQVCHVVLGLKPSCKDEEQEIISEWVAREDRRGMQKSYTAQSDNPNVVATNFTPVSRDDAASVSSMGSAETLVSTGGGGGGGGGVHSRSSSPALIAAAASPVFEVCLLSFQNGCLQLASSTSSASLPAATAVMRAPASIPQKPGAIDNTPLVVPNTQKVMMLTSEGGKLRRSPLLAPARDFQLVPEPVWKTLSQWYGGSPALPRTVIPSSVRNPIAELELHPISLRLLRHQAAAKPIGPVSWHGMAGSFAAVNMFADAPGYNPPAPVPPRRYLAYMAAFSRWTSVRQLYEFLCSRLRIRYEDMRLWKFMDENTMELLEEEEVNLVDLEIDDNQQILIEVRNKDLTWPEELSNLAKNRASRKLSGGGATERGATGLNNLGNTCFLNSALQCVSNTRPLTQYFKQNLHLYELNRCIRNDVYFLSSQKSRPSLFGFPLILPCHEYTTQQELYQCVWTQVGRLVSPLPPNEHGVLNHALDCDDSLGYEYPFILKAVQRDGFTCAWCPWFRFCRGCKIECCDADFCRASAYVAVDWDPTALHLRYQASLERVFVDHGSVEQSRRLQTEPIDLATCLQAFTKWEELGEDELYYCSKCRQHRLAQKKLDLWRLPPVLVIHLKRFQFVNGRWVKSHKIVKFPPRDLDPSSFLAPRARALSLSRANTIEETQLPNGNVHPQPDTSNLFQDQYYHWVHRGADTTTPNYDLYAIACHTGILGGGHYVCYAKNPNNKWYCYNDSSCKETTMEQVDGDSAYILFYERAGLGYERYQPDVSGLQPQCPDPESDFDSDYRKNCCVQ</sequence>
<evidence type="ECO:0000256" key="2">
    <source>
        <dbReference type="ARBA" id="ARBA00012759"/>
    </source>
</evidence>
<dbReference type="PROSITE" id="PS50222">
    <property type="entry name" value="EF_HAND_2"/>
    <property type="match status" value="2"/>
</dbReference>
<dbReference type="SMART" id="SM00054">
    <property type="entry name" value="EFh"/>
    <property type="match status" value="2"/>
</dbReference>
<dbReference type="SUPFAM" id="SSF47473">
    <property type="entry name" value="EF-hand"/>
    <property type="match status" value="1"/>
</dbReference>
<keyword evidence="4" id="KW-0106">Calcium</keyword>
<dbReference type="InterPro" id="IPR038765">
    <property type="entry name" value="Papain-like_cys_pep_sf"/>
</dbReference>
<dbReference type="Pfam" id="PF00443">
    <property type="entry name" value="UCH"/>
    <property type="match status" value="2"/>
</dbReference>
<dbReference type="InterPro" id="IPR028889">
    <property type="entry name" value="USP"/>
</dbReference>
<dbReference type="SUPFAM" id="SSF54001">
    <property type="entry name" value="Cysteine proteinases"/>
    <property type="match status" value="1"/>
</dbReference>
<evidence type="ECO:0000256" key="4">
    <source>
        <dbReference type="ARBA" id="ARBA00022837"/>
    </source>
</evidence>
<keyword evidence="3" id="KW-0378">Hydrolase</keyword>
<feature type="domain" description="DUSP" evidence="7">
    <location>
        <begin position="275"/>
        <end position="494"/>
    </location>
</feature>
<dbReference type="PROSITE" id="PS00972">
    <property type="entry name" value="USP_1"/>
    <property type="match status" value="1"/>
</dbReference>
<evidence type="ECO:0000259" key="6">
    <source>
        <dbReference type="PROSITE" id="PS50235"/>
    </source>
</evidence>
<dbReference type="InterPro" id="IPR001394">
    <property type="entry name" value="Peptidase_C19_UCH"/>
</dbReference>
<dbReference type="InterPro" id="IPR006615">
    <property type="entry name" value="Pept_C19_DUSP"/>
</dbReference>
<keyword evidence="3" id="KW-0645">Protease</keyword>
<dbReference type="Pfam" id="PF06337">
    <property type="entry name" value="DUSP"/>
    <property type="match status" value="1"/>
</dbReference>
<feature type="domain" description="EF-hand" evidence="5">
    <location>
        <begin position="194"/>
        <end position="229"/>
    </location>
</feature>
<dbReference type="Gene3D" id="1.10.238.10">
    <property type="entry name" value="EF-hand"/>
    <property type="match status" value="1"/>
</dbReference>
<dbReference type="Proteomes" id="UP000695022">
    <property type="component" value="Unplaced"/>
</dbReference>
<dbReference type="InterPro" id="IPR018200">
    <property type="entry name" value="USP_CS"/>
</dbReference>
<evidence type="ECO:0000256" key="3">
    <source>
        <dbReference type="ARBA" id="ARBA00022670"/>
    </source>
</evidence>
<evidence type="ECO:0000313" key="9">
    <source>
        <dbReference type="RefSeq" id="XP_014674736.1"/>
    </source>
</evidence>
<dbReference type="PANTHER" id="PTHR21646:SF76">
    <property type="entry name" value="UBIQUITIN CARBOXYL-TERMINAL HYDROLASE 32"/>
    <property type="match status" value="1"/>
</dbReference>
<dbReference type="InterPro" id="IPR035927">
    <property type="entry name" value="DUSP-like_sf"/>
</dbReference>
<name>A0ABM1ERB5_PRICU</name>
<dbReference type="Pfam" id="PF14836">
    <property type="entry name" value="Ubiquitin_3"/>
    <property type="match status" value="1"/>
</dbReference>
<dbReference type="PROSITE" id="PS00973">
    <property type="entry name" value="USP_2"/>
    <property type="match status" value="1"/>
</dbReference>
<dbReference type="InterPro" id="IPR002048">
    <property type="entry name" value="EF_hand_dom"/>
</dbReference>
<comment type="catalytic activity">
    <reaction evidence="1">
        <text>Thiol-dependent hydrolysis of ester, thioester, amide, peptide and isopeptide bonds formed by the C-terminal Gly of ubiquitin (a 76-residue protein attached to proteins as an intracellular targeting signal).</text>
        <dbReference type="EC" id="3.4.19.12"/>
    </reaction>
</comment>
<dbReference type="PROSITE" id="PS50235">
    <property type="entry name" value="USP_3"/>
    <property type="match status" value="1"/>
</dbReference>
<protein>
    <recommendedName>
        <fullName evidence="2">ubiquitinyl hydrolase 1</fullName>
        <ecNumber evidence="2">3.4.19.12</ecNumber>
    </recommendedName>
</protein>
<dbReference type="InterPro" id="IPR050185">
    <property type="entry name" value="Ub_carboxyl-term_hydrolase"/>
</dbReference>
<reference evidence="9" key="1">
    <citation type="submission" date="2025-08" db="UniProtKB">
        <authorList>
            <consortium name="RefSeq"/>
        </authorList>
    </citation>
    <scope>IDENTIFICATION</scope>
</reference>
<dbReference type="InterPro" id="IPR011992">
    <property type="entry name" value="EF-hand-dom_pair"/>
</dbReference>
<organism evidence="8 9">
    <name type="scientific">Priapulus caudatus</name>
    <name type="common">Priapulid worm</name>
    <dbReference type="NCBI Taxonomy" id="37621"/>
    <lineage>
        <taxon>Eukaryota</taxon>
        <taxon>Metazoa</taxon>
        <taxon>Ecdysozoa</taxon>
        <taxon>Scalidophora</taxon>
        <taxon>Priapulida</taxon>
        <taxon>Priapulimorpha</taxon>
        <taxon>Priapulimorphida</taxon>
        <taxon>Priapulidae</taxon>
        <taxon>Priapulus</taxon>
    </lineage>
</organism>